<evidence type="ECO:0000259" key="13">
    <source>
        <dbReference type="Pfam" id="PF02867"/>
    </source>
</evidence>
<evidence type="ECO:0000259" key="12">
    <source>
        <dbReference type="Pfam" id="PF00317"/>
    </source>
</evidence>
<dbReference type="InterPro" id="IPR008926">
    <property type="entry name" value="RNR_R1-su_N"/>
</dbReference>
<evidence type="ECO:0000256" key="5">
    <source>
        <dbReference type="ARBA" id="ARBA00022741"/>
    </source>
</evidence>
<evidence type="ECO:0000256" key="1">
    <source>
        <dbReference type="ARBA" id="ARBA00001922"/>
    </source>
</evidence>
<comment type="function">
    <text evidence="11">Catalyzes the reduction of ribonucleotides to deoxyribonucleotides. May function to provide a pool of deoxyribonucleotide precursors for DNA repair during oxygen limitation and/or for immediate growth after restoration of oxygen.</text>
</comment>
<protein>
    <recommendedName>
        <fullName evidence="11">Vitamin B12-dependent ribonucleotide reductase</fullName>
        <ecNumber evidence="11">1.17.4.1</ecNumber>
    </recommendedName>
</protein>
<dbReference type="InterPro" id="IPR013509">
    <property type="entry name" value="RNR_lsu_N"/>
</dbReference>
<dbReference type="SUPFAM" id="SSF51998">
    <property type="entry name" value="PFL-like glycyl radical enzymes"/>
    <property type="match status" value="1"/>
</dbReference>
<dbReference type="InterPro" id="IPR013344">
    <property type="entry name" value="RNR_NrdJ/NrdZ"/>
</dbReference>
<comment type="similarity">
    <text evidence="2 11">Belongs to the ribonucleoside diphosphate reductase class-2 family.</text>
</comment>
<dbReference type="GO" id="GO:0009263">
    <property type="term" value="P:deoxyribonucleotide biosynthetic process"/>
    <property type="evidence" value="ECO:0007669"/>
    <property type="project" value="UniProtKB-KW"/>
</dbReference>
<dbReference type="GO" id="GO:0071897">
    <property type="term" value="P:DNA biosynthetic process"/>
    <property type="evidence" value="ECO:0007669"/>
    <property type="project" value="UniProtKB-KW"/>
</dbReference>
<keyword evidence="7" id="KW-0215">Deoxyribonucleotide synthesis</keyword>
<dbReference type="Pfam" id="PF02867">
    <property type="entry name" value="Ribonuc_red_lgC"/>
    <property type="match status" value="2"/>
</dbReference>
<keyword evidence="5 11" id="KW-0547">Nucleotide-binding</keyword>
<name>L8JQ84_9BACT</name>
<dbReference type="GO" id="GO:0004748">
    <property type="term" value="F:ribonucleoside-diphosphate reductase activity, thioredoxin disulfide as acceptor"/>
    <property type="evidence" value="ECO:0007669"/>
    <property type="project" value="UniProtKB-EC"/>
</dbReference>
<evidence type="ECO:0000256" key="10">
    <source>
        <dbReference type="ARBA" id="ARBA00047754"/>
    </source>
</evidence>
<organism evidence="14 15">
    <name type="scientific">Fulvivirga imtechensis AK7</name>
    <dbReference type="NCBI Taxonomy" id="1237149"/>
    <lineage>
        <taxon>Bacteria</taxon>
        <taxon>Pseudomonadati</taxon>
        <taxon>Bacteroidota</taxon>
        <taxon>Cytophagia</taxon>
        <taxon>Cytophagales</taxon>
        <taxon>Fulvivirgaceae</taxon>
        <taxon>Fulvivirga</taxon>
    </lineage>
</organism>
<comment type="caution">
    <text evidence="14">The sequence shown here is derived from an EMBL/GenBank/DDBJ whole genome shotgun (WGS) entry which is preliminary data.</text>
</comment>
<dbReference type="UniPathway" id="UPA00326"/>
<evidence type="ECO:0000256" key="3">
    <source>
        <dbReference type="ARBA" id="ARBA00022628"/>
    </source>
</evidence>
<dbReference type="GO" id="GO:0005524">
    <property type="term" value="F:ATP binding"/>
    <property type="evidence" value="ECO:0007669"/>
    <property type="project" value="InterPro"/>
</dbReference>
<dbReference type="PRINTS" id="PR01183">
    <property type="entry name" value="RIBORDTASEM1"/>
</dbReference>
<dbReference type="Pfam" id="PF00317">
    <property type="entry name" value="Ribonuc_red_lgN"/>
    <property type="match status" value="1"/>
</dbReference>
<dbReference type="eggNOG" id="COG0209">
    <property type="taxonomic scope" value="Bacteria"/>
</dbReference>
<reference evidence="14 15" key="1">
    <citation type="submission" date="2012-12" db="EMBL/GenBank/DDBJ databases">
        <title>Genome assembly of Fulvivirga imtechensis AK7.</title>
        <authorList>
            <person name="Nupur N."/>
            <person name="Khatri I."/>
            <person name="Kumar R."/>
            <person name="Subramanian S."/>
            <person name="Pinnaka A."/>
        </authorList>
    </citation>
    <scope>NUCLEOTIDE SEQUENCE [LARGE SCALE GENOMIC DNA]</scope>
    <source>
        <strain evidence="14 15">AK7</strain>
    </source>
</reference>
<proteinExistence type="inferred from homology"/>
<evidence type="ECO:0000256" key="9">
    <source>
        <dbReference type="ARBA" id="ARBA00023285"/>
    </source>
</evidence>
<keyword evidence="4 11" id="KW-0237">DNA synthesis</keyword>
<dbReference type="Proteomes" id="UP000011135">
    <property type="component" value="Unassembled WGS sequence"/>
</dbReference>
<keyword evidence="9 11" id="KW-0170">Cobalt</keyword>
<keyword evidence="3 11" id="KW-0846">Cobalamin</keyword>
<accession>L8JQ84</accession>
<keyword evidence="15" id="KW-1185">Reference proteome</keyword>
<keyword evidence="8" id="KW-1015">Disulfide bond</keyword>
<dbReference type="SUPFAM" id="SSF48168">
    <property type="entry name" value="R1 subunit of ribonucleotide reductase, N-terminal domain"/>
    <property type="match status" value="1"/>
</dbReference>
<dbReference type="PATRIC" id="fig|1237149.3.peg.2837"/>
<dbReference type="Gene3D" id="3.20.70.20">
    <property type="match status" value="1"/>
</dbReference>
<dbReference type="CDD" id="cd02888">
    <property type="entry name" value="RNR_II_dimer"/>
    <property type="match status" value="1"/>
</dbReference>
<keyword evidence="6 11" id="KW-0560">Oxidoreductase</keyword>
<dbReference type="EMBL" id="AMZN01000045">
    <property type="protein sequence ID" value="ELR71116.1"/>
    <property type="molecule type" value="Genomic_DNA"/>
</dbReference>
<dbReference type="GO" id="GO:0031419">
    <property type="term" value="F:cobalamin binding"/>
    <property type="evidence" value="ECO:0007669"/>
    <property type="project" value="UniProtKB-KW"/>
</dbReference>
<dbReference type="EC" id="1.17.4.1" evidence="11"/>
<evidence type="ECO:0000256" key="11">
    <source>
        <dbReference type="RuleBase" id="RU364064"/>
    </source>
</evidence>
<dbReference type="InterPro" id="IPR000788">
    <property type="entry name" value="RNR_lg_C"/>
</dbReference>
<dbReference type="PANTHER" id="PTHR43371:SF1">
    <property type="entry name" value="RIBONUCLEOSIDE-DIPHOSPHATE REDUCTASE"/>
    <property type="match status" value="1"/>
</dbReference>
<dbReference type="InterPro" id="IPR050862">
    <property type="entry name" value="RdRp_reductase_class-2"/>
</dbReference>
<feature type="domain" description="Ribonucleotide reductase large subunit N-terminal" evidence="12">
    <location>
        <begin position="1"/>
        <end position="73"/>
    </location>
</feature>
<sequence>MESRYLRRDKYGNLIETPKQLFQRVAHAVAQAELQWGTDKDASCWERRFLDVMMDLRFLPNSPTLMNAGTPSGQLSACFVLPVYDHLADIFSALRLAALIQQHAGGTGFNFSHLRPKNDRLHRTQGTAAGPVSFMKIFNATTEYVKQGGKRRGANMGILGIDHPDIEEFITCKRKEGNLRNFNISIGISDAFMAALEQDASWKLIHPNTQQVVKKIKARQLWDLVTESAWTSGDPGLIFLDTINTFNPTPDIGKIEATNPCGEVPLLSNESCNLGSINLSRFVDDHQGQTTLDWNGLAQTVNIAVRFLDNVIEINNYLSPEMRKIALGNRKIGLGVMGWAEALSKLEIPYESNKAVHLAERLMKFIAENSWNASKGLCKERGVFQNWEKSIYYPNSPVRNATRTSIAPTGTISIIADTSSSIEPFFALAYQRQHILQDETLEEINNSLIRYMQRHQIEPSVVTEHIQQTGTLSGLVSIPEKMKNIFKTALEIAPLWHLRHQTAFQKYTDNAVSKTINLPKEATREDVDFIYKTAWREGLKGITIFRYHSRNSQVIQKGILSDVNGCKVCIE</sequence>
<comment type="cofactor">
    <cofactor evidence="1 11">
        <name>adenosylcob(III)alamin</name>
        <dbReference type="ChEBI" id="CHEBI:18408"/>
    </cofactor>
</comment>
<evidence type="ECO:0000256" key="7">
    <source>
        <dbReference type="ARBA" id="ARBA00023116"/>
    </source>
</evidence>
<dbReference type="NCBIfam" id="TIGR02504">
    <property type="entry name" value="NrdJ_Z"/>
    <property type="match status" value="1"/>
</dbReference>
<feature type="domain" description="Ribonucleotide reductase large subunit C-terminal" evidence="13">
    <location>
        <begin position="397"/>
        <end position="544"/>
    </location>
</feature>
<evidence type="ECO:0000256" key="8">
    <source>
        <dbReference type="ARBA" id="ARBA00023157"/>
    </source>
</evidence>
<feature type="domain" description="Ribonucleotide reductase large subunit C-terminal" evidence="13">
    <location>
        <begin position="76"/>
        <end position="392"/>
    </location>
</feature>
<dbReference type="AlphaFoldDB" id="L8JQ84"/>
<evidence type="ECO:0000313" key="14">
    <source>
        <dbReference type="EMBL" id="ELR71116.1"/>
    </source>
</evidence>
<dbReference type="PANTHER" id="PTHR43371">
    <property type="entry name" value="VITAMIN B12-DEPENDENT RIBONUCLEOTIDE REDUCTASE"/>
    <property type="match status" value="1"/>
</dbReference>
<dbReference type="STRING" id="1237149.C900_03080"/>
<comment type="catalytic activity">
    <reaction evidence="10 11">
        <text>a 2'-deoxyribonucleoside 5'-diphosphate + [thioredoxin]-disulfide + H2O = a ribonucleoside 5'-diphosphate + [thioredoxin]-dithiol</text>
        <dbReference type="Rhea" id="RHEA:23252"/>
        <dbReference type="Rhea" id="RHEA-COMP:10698"/>
        <dbReference type="Rhea" id="RHEA-COMP:10700"/>
        <dbReference type="ChEBI" id="CHEBI:15377"/>
        <dbReference type="ChEBI" id="CHEBI:29950"/>
        <dbReference type="ChEBI" id="CHEBI:50058"/>
        <dbReference type="ChEBI" id="CHEBI:57930"/>
        <dbReference type="ChEBI" id="CHEBI:73316"/>
        <dbReference type="EC" id="1.17.4.1"/>
    </reaction>
</comment>
<evidence type="ECO:0000256" key="4">
    <source>
        <dbReference type="ARBA" id="ARBA00022634"/>
    </source>
</evidence>
<evidence type="ECO:0000256" key="2">
    <source>
        <dbReference type="ARBA" id="ARBA00007405"/>
    </source>
</evidence>
<gene>
    <name evidence="14" type="ORF">C900_03080</name>
</gene>
<evidence type="ECO:0000313" key="15">
    <source>
        <dbReference type="Proteomes" id="UP000011135"/>
    </source>
</evidence>
<evidence type="ECO:0000256" key="6">
    <source>
        <dbReference type="ARBA" id="ARBA00023002"/>
    </source>
</evidence>